<dbReference type="SMART" id="SM00273">
    <property type="entry name" value="ENTH"/>
    <property type="match status" value="1"/>
</dbReference>
<dbReference type="EMBL" id="MBFR01000215">
    <property type="protein sequence ID" value="PVU91191.1"/>
    <property type="molecule type" value="Genomic_DNA"/>
</dbReference>
<dbReference type="GO" id="GO:0032050">
    <property type="term" value="F:clathrin heavy chain binding"/>
    <property type="evidence" value="ECO:0007669"/>
    <property type="project" value="TreeGrafter"/>
</dbReference>
<gene>
    <name evidence="3" type="ORF">BB561_004529</name>
</gene>
<dbReference type="PROSITE" id="PS50942">
    <property type="entry name" value="ENTH"/>
    <property type="match status" value="1"/>
</dbReference>
<dbReference type="STRING" id="133385.A0A2T9YFR9"/>
<dbReference type="GO" id="GO:0006900">
    <property type="term" value="P:vesicle budding from membrane"/>
    <property type="evidence" value="ECO:0007669"/>
    <property type="project" value="TreeGrafter"/>
</dbReference>
<feature type="region of interest" description="Disordered" evidence="1">
    <location>
        <begin position="286"/>
        <end position="308"/>
    </location>
</feature>
<dbReference type="InterPro" id="IPR013809">
    <property type="entry name" value="ENTH"/>
</dbReference>
<dbReference type="PANTHER" id="PTHR22951">
    <property type="entry name" value="CLATHRIN ASSEMBLY PROTEIN"/>
    <property type="match status" value="1"/>
</dbReference>
<feature type="domain" description="ENTH" evidence="2">
    <location>
        <begin position="1"/>
        <end position="124"/>
    </location>
</feature>
<name>A0A2T9YFR9_9FUNG</name>
<evidence type="ECO:0000313" key="3">
    <source>
        <dbReference type="EMBL" id="PVU91191.1"/>
    </source>
</evidence>
<accession>A0A2T9YFR9</accession>
<dbReference type="SUPFAM" id="SSF48464">
    <property type="entry name" value="ENTH/VHS domain"/>
    <property type="match status" value="1"/>
</dbReference>
<dbReference type="OrthoDB" id="44015at2759"/>
<dbReference type="GO" id="GO:0005905">
    <property type="term" value="C:clathrin-coated pit"/>
    <property type="evidence" value="ECO:0007669"/>
    <property type="project" value="TreeGrafter"/>
</dbReference>
<dbReference type="InterPro" id="IPR008942">
    <property type="entry name" value="ENTH_VHS"/>
</dbReference>
<dbReference type="Pfam" id="PF07651">
    <property type="entry name" value="ANTH"/>
    <property type="match status" value="1"/>
</dbReference>
<dbReference type="GO" id="GO:0005545">
    <property type="term" value="F:1-phosphatidylinositol binding"/>
    <property type="evidence" value="ECO:0007669"/>
    <property type="project" value="InterPro"/>
</dbReference>
<evidence type="ECO:0000259" key="2">
    <source>
        <dbReference type="PROSITE" id="PS50942"/>
    </source>
</evidence>
<protein>
    <recommendedName>
        <fullName evidence="2">ENTH domain-containing protein</fullName>
    </recommendedName>
</protein>
<dbReference type="SUPFAM" id="SSF89009">
    <property type="entry name" value="GAT-like domain"/>
    <property type="match status" value="1"/>
</dbReference>
<dbReference type="GO" id="GO:0048268">
    <property type="term" value="P:clathrin coat assembly"/>
    <property type="evidence" value="ECO:0007669"/>
    <property type="project" value="InterPro"/>
</dbReference>
<dbReference type="InterPro" id="IPR014712">
    <property type="entry name" value="ANTH_dom_sf"/>
</dbReference>
<dbReference type="AlphaFoldDB" id="A0A2T9YFR9"/>
<dbReference type="GO" id="GO:0030136">
    <property type="term" value="C:clathrin-coated vesicle"/>
    <property type="evidence" value="ECO:0007669"/>
    <property type="project" value="InterPro"/>
</dbReference>
<dbReference type="GO" id="GO:0072583">
    <property type="term" value="P:clathrin-dependent endocytosis"/>
    <property type="evidence" value="ECO:0007669"/>
    <property type="project" value="InterPro"/>
</dbReference>
<dbReference type="Proteomes" id="UP000245383">
    <property type="component" value="Unassembled WGS sequence"/>
</dbReference>
<sequence length="767" mass="85643">MEKAIYKGTRKDLDHPKLKHVQALVSMSWSGMSAAEFFFLINERFRELNWVIAMKSLVIIHIIMHDGNGEAFYQYVASQPDALELSRFRDRNGARGIEQSKNVRFYAIYLRDKAFAFKSTRMDYLLQNKPKGSQIYASEVSDVKLLLLELSTIQKQLHSLLKCQFETSTLDNDCTFSAFRYCLRDLLKLYQAMNEGAIKCLKEFFSMKDEDMRRALDLYKRYVRLTERTVSYMAAARKFEPILGITIPELLHVPLTLLGTLENHLNLNDNEKAVISEELKEYKKVSNKASASSRKASQTATNYHRGGRPMLKLKPELLGLTKNTSSLDKTQQSNASTVKNAQFSAAAATQPIKKISDDNLIDFFSHIDESINTPGNNIQGYQTGNEPFMENQTQLNFAISSLDNNNNFTFTPQQYQSIISGGPASNTPLNEQQIQTIQPNLTAVSSFTSTNPYTNSNISQFDSYQNLQHSTNIANTTITPISANLTPFNSFANNNLNPLQSQPQYHSGPHPQIHSSVNTMGGLNESSQFIQPNGYKHSDTGFNTSEGISYNPFSQVQPQVQPQTQMPNFNYTQSSAIELNPFRQTLAAPVNIAPLNNINPNNNFEFTQNQNSVPVIQRQASMNIFEEFKPNAPQDIINQDITYGMNNLNLGQNTNQRSNAGTFGVNTGPPAMEGTQSNPFSSLMATKTSAVQNSNSPFVNSFSPGDTNINTNQTTFTDTPMSLSSNAAIFYSNNHAGAAVNNHLYANAAMQQPNKGANFADFNAVFK</sequence>
<keyword evidence="4" id="KW-1185">Reference proteome</keyword>
<dbReference type="GO" id="GO:0005546">
    <property type="term" value="F:phosphatidylinositol-4,5-bisphosphate binding"/>
    <property type="evidence" value="ECO:0007669"/>
    <property type="project" value="TreeGrafter"/>
</dbReference>
<evidence type="ECO:0000313" key="4">
    <source>
        <dbReference type="Proteomes" id="UP000245383"/>
    </source>
</evidence>
<evidence type="ECO:0000256" key="1">
    <source>
        <dbReference type="SAM" id="MobiDB-lite"/>
    </source>
</evidence>
<proteinExistence type="predicted"/>
<dbReference type="Gene3D" id="1.20.58.150">
    <property type="entry name" value="ANTH domain"/>
    <property type="match status" value="1"/>
</dbReference>
<dbReference type="InterPro" id="IPR011417">
    <property type="entry name" value="ANTH_dom"/>
</dbReference>
<organism evidence="3 4">
    <name type="scientific">Smittium simulii</name>
    <dbReference type="NCBI Taxonomy" id="133385"/>
    <lineage>
        <taxon>Eukaryota</taxon>
        <taxon>Fungi</taxon>
        <taxon>Fungi incertae sedis</taxon>
        <taxon>Zoopagomycota</taxon>
        <taxon>Kickxellomycotina</taxon>
        <taxon>Harpellomycetes</taxon>
        <taxon>Harpellales</taxon>
        <taxon>Legeriomycetaceae</taxon>
        <taxon>Smittium</taxon>
    </lineage>
</organism>
<dbReference type="GO" id="GO:0000149">
    <property type="term" value="F:SNARE binding"/>
    <property type="evidence" value="ECO:0007669"/>
    <property type="project" value="TreeGrafter"/>
</dbReference>
<dbReference type="Gene3D" id="1.25.40.90">
    <property type="match status" value="1"/>
</dbReference>
<dbReference type="PANTHER" id="PTHR22951:SF5">
    <property type="entry name" value="PHOSPHATIDYLINOSITOL-BINDING CLATHRIN ASSEMBLY PROTEIN LAP"/>
    <property type="match status" value="1"/>
</dbReference>
<feature type="compositionally biased region" description="Low complexity" evidence="1">
    <location>
        <begin position="287"/>
        <end position="300"/>
    </location>
</feature>
<dbReference type="InterPro" id="IPR045192">
    <property type="entry name" value="AP180-like"/>
</dbReference>
<reference evidence="3 4" key="1">
    <citation type="journal article" date="2018" name="MBio">
        <title>Comparative Genomics Reveals the Core Gene Toolbox for the Fungus-Insect Symbiosis.</title>
        <authorList>
            <person name="Wang Y."/>
            <person name="Stata M."/>
            <person name="Wang W."/>
            <person name="Stajich J.E."/>
            <person name="White M.M."/>
            <person name="Moncalvo J.M."/>
        </authorList>
    </citation>
    <scope>NUCLEOTIDE SEQUENCE [LARGE SCALE GENOMIC DNA]</scope>
    <source>
        <strain evidence="3 4">SWE-8-4</strain>
    </source>
</reference>
<comment type="caution">
    <text evidence="3">The sequence shown here is derived from an EMBL/GenBank/DDBJ whole genome shotgun (WGS) entry which is preliminary data.</text>
</comment>